<dbReference type="Pfam" id="PF00291">
    <property type="entry name" value="PALP"/>
    <property type="match status" value="1"/>
</dbReference>
<dbReference type="InterPro" id="IPR050214">
    <property type="entry name" value="Cys_Synth/Cystath_Beta-Synth"/>
</dbReference>
<dbReference type="RefSeq" id="WP_275237564.1">
    <property type="nucleotide sequence ID" value="NZ_JARFJC010000017.1"/>
</dbReference>
<gene>
    <name evidence="6" type="primary">sbnA</name>
    <name evidence="6" type="ORF">P4R38_10040</name>
</gene>
<dbReference type="InterPro" id="IPR023927">
    <property type="entry name" value="SbnA"/>
</dbReference>
<name>A0ABT6C8G3_9MICO</name>
<dbReference type="InterPro" id="IPR001926">
    <property type="entry name" value="TrpB-like_PALP"/>
</dbReference>
<dbReference type="SUPFAM" id="SSF53686">
    <property type="entry name" value="Tryptophan synthase beta subunit-like PLP-dependent enzymes"/>
    <property type="match status" value="1"/>
</dbReference>
<organism evidence="6 7">
    <name type="scientific">Luteipulveratus flavus</name>
    <dbReference type="NCBI Taxonomy" id="3031728"/>
    <lineage>
        <taxon>Bacteria</taxon>
        <taxon>Bacillati</taxon>
        <taxon>Actinomycetota</taxon>
        <taxon>Actinomycetes</taxon>
        <taxon>Micrococcales</taxon>
        <taxon>Dermacoccaceae</taxon>
        <taxon>Luteipulveratus</taxon>
    </lineage>
</organism>
<protein>
    <submittedName>
        <fullName evidence="6">2,3-diaminopropionate biosynthesis protein SbnA</fullName>
    </submittedName>
</protein>
<dbReference type="EMBL" id="JAROAV010000028">
    <property type="protein sequence ID" value="MDF8264582.1"/>
    <property type="molecule type" value="Genomic_DNA"/>
</dbReference>
<proteinExistence type="predicted"/>
<keyword evidence="3" id="KW-0808">Transferase</keyword>
<comment type="subunit">
    <text evidence="2">Homodimer.</text>
</comment>
<evidence type="ECO:0000313" key="7">
    <source>
        <dbReference type="Proteomes" id="UP001528912"/>
    </source>
</evidence>
<keyword evidence="4" id="KW-0663">Pyridoxal phosphate</keyword>
<evidence type="ECO:0000256" key="1">
    <source>
        <dbReference type="ARBA" id="ARBA00001933"/>
    </source>
</evidence>
<evidence type="ECO:0000256" key="4">
    <source>
        <dbReference type="ARBA" id="ARBA00022898"/>
    </source>
</evidence>
<dbReference type="Gene3D" id="3.40.50.1100">
    <property type="match status" value="2"/>
</dbReference>
<evidence type="ECO:0000256" key="2">
    <source>
        <dbReference type="ARBA" id="ARBA00011738"/>
    </source>
</evidence>
<dbReference type="InterPro" id="IPR036052">
    <property type="entry name" value="TrpB-like_PALP_sf"/>
</dbReference>
<dbReference type="PANTHER" id="PTHR10314">
    <property type="entry name" value="CYSTATHIONINE BETA-SYNTHASE"/>
    <property type="match status" value="1"/>
</dbReference>
<evidence type="ECO:0000259" key="5">
    <source>
        <dbReference type="Pfam" id="PF00291"/>
    </source>
</evidence>
<keyword evidence="7" id="KW-1185">Reference proteome</keyword>
<evidence type="ECO:0000256" key="3">
    <source>
        <dbReference type="ARBA" id="ARBA00022679"/>
    </source>
</evidence>
<comment type="cofactor">
    <cofactor evidence="1">
        <name>pyridoxal 5'-phosphate</name>
        <dbReference type="ChEBI" id="CHEBI:597326"/>
    </cofactor>
</comment>
<dbReference type="NCBIfam" id="TIGR03945">
    <property type="entry name" value="PLP_SbnA_fam"/>
    <property type="match status" value="1"/>
</dbReference>
<dbReference type="Proteomes" id="UP001528912">
    <property type="component" value="Unassembled WGS sequence"/>
</dbReference>
<evidence type="ECO:0000313" key="6">
    <source>
        <dbReference type="EMBL" id="MDF8264582.1"/>
    </source>
</evidence>
<sequence>MTVITSAEQFNVPDLFIDLTPTLGRRLLLKCEGLNLAGSVKLKAAMSMLDVAERAGTLIPGGHLVESSSGNLGVALAMASASRGYEFHCVTDTRCTPASLAMMRAFGAEVVVVSEPHPQTGLLGARLAAVSAMLQENPSWFWPNQYANEANWRGHYATTGPEILAGAGVPDVVFVGAGTCGTLIGVMRYLRDHSPSTRVVAVDSVGSVTFGTPAATRHIPGLGAGVRPPLLDPVEPDEVLLVEEAETVRAAKALARSGFLLGGSTGTVVAAAATWLARHGRDDILAVAIAPDLGERYLTTVHDDSWVRNRYGDEATRPARLGAQDGITRLDLRVPTPFEPAVDAAPATR</sequence>
<comment type="caution">
    <text evidence="6">The sequence shown here is derived from an EMBL/GenBank/DDBJ whole genome shotgun (WGS) entry which is preliminary data.</text>
</comment>
<accession>A0ABT6C8G3</accession>
<reference evidence="6 7" key="1">
    <citation type="submission" date="2023-03" db="EMBL/GenBank/DDBJ databases">
        <title>YIM 133296 draft genome.</title>
        <authorList>
            <person name="Xiong L."/>
        </authorList>
    </citation>
    <scope>NUCLEOTIDE SEQUENCE [LARGE SCALE GENOMIC DNA]</scope>
    <source>
        <strain evidence="6 7">YIM 133296</strain>
    </source>
</reference>
<feature type="domain" description="Tryptophan synthase beta chain-like PALP" evidence="5">
    <location>
        <begin position="19"/>
        <end position="281"/>
    </location>
</feature>
<dbReference type="CDD" id="cd01561">
    <property type="entry name" value="CBS_like"/>
    <property type="match status" value="1"/>
</dbReference>